<accession>A0ABP4VZV3</accession>
<evidence type="ECO:0000256" key="1">
    <source>
        <dbReference type="SAM" id="SignalP"/>
    </source>
</evidence>
<evidence type="ECO:0000313" key="3">
    <source>
        <dbReference type="Proteomes" id="UP001501057"/>
    </source>
</evidence>
<reference evidence="3" key="1">
    <citation type="journal article" date="2019" name="Int. J. Syst. Evol. Microbiol.">
        <title>The Global Catalogue of Microorganisms (GCM) 10K type strain sequencing project: providing services to taxonomists for standard genome sequencing and annotation.</title>
        <authorList>
            <consortium name="The Broad Institute Genomics Platform"/>
            <consortium name="The Broad Institute Genome Sequencing Center for Infectious Disease"/>
            <person name="Wu L."/>
            <person name="Ma J."/>
        </authorList>
    </citation>
    <scope>NUCLEOTIDE SEQUENCE [LARGE SCALE GENOMIC DNA]</scope>
    <source>
        <strain evidence="3">JCM 13518</strain>
    </source>
</reference>
<organism evidence="2 3">
    <name type="scientific">Aeromicrobium alkaliterrae</name>
    <dbReference type="NCBI Taxonomy" id="302168"/>
    <lineage>
        <taxon>Bacteria</taxon>
        <taxon>Bacillati</taxon>
        <taxon>Actinomycetota</taxon>
        <taxon>Actinomycetes</taxon>
        <taxon>Propionibacteriales</taxon>
        <taxon>Nocardioidaceae</taxon>
        <taxon>Aeromicrobium</taxon>
    </lineage>
</organism>
<protein>
    <submittedName>
        <fullName evidence="2">Uncharacterized protein</fullName>
    </submittedName>
</protein>
<dbReference type="RefSeq" id="WP_344201939.1">
    <property type="nucleotide sequence ID" value="NZ_BAAAME010000004.1"/>
</dbReference>
<evidence type="ECO:0000313" key="2">
    <source>
        <dbReference type="EMBL" id="GAA1743429.1"/>
    </source>
</evidence>
<dbReference type="EMBL" id="BAAAME010000004">
    <property type="protein sequence ID" value="GAA1743429.1"/>
    <property type="molecule type" value="Genomic_DNA"/>
</dbReference>
<keyword evidence="1" id="KW-0732">Signal</keyword>
<proteinExistence type="predicted"/>
<feature type="signal peptide" evidence="1">
    <location>
        <begin position="1"/>
        <end position="34"/>
    </location>
</feature>
<keyword evidence="3" id="KW-1185">Reference proteome</keyword>
<name>A0ABP4VZV3_9ACTN</name>
<feature type="chain" id="PRO_5045707844" evidence="1">
    <location>
        <begin position="35"/>
        <end position="235"/>
    </location>
</feature>
<dbReference type="Proteomes" id="UP001501057">
    <property type="component" value="Unassembled WGS sequence"/>
</dbReference>
<sequence length="235" mass="24605">MKLLTRSGRGSRLAASTAAALSLLFVATASPASAANPTLTVKYDAVGTSYIGSQVDSTLPIGPSELTTTLDLVDGKIVAGSLPIPTKQLQFDVFGIPARANVTLTQVGTLTGQLEQTDQLGKARLTSNVSYDIKISKVEAKVFGIWFPLSVGSNCHTIKPVNITASTPAGEFFTVNEGGRVTGNYTIGNFTGCTPLNFFDIPGFFPWFGSVPINALVPGSNNSIDLTISNPRYGG</sequence>
<comment type="caution">
    <text evidence="2">The sequence shown here is derived from an EMBL/GenBank/DDBJ whole genome shotgun (WGS) entry which is preliminary data.</text>
</comment>
<gene>
    <name evidence="2" type="ORF">GCM10009710_24360</name>
</gene>